<accession>A0AAV9Z0A8</accession>
<name>A0AAV9Z0A8_9AGAR</name>
<dbReference type="SUPFAM" id="SSF51197">
    <property type="entry name" value="Clavaminate synthase-like"/>
    <property type="match status" value="1"/>
</dbReference>
<sequence>MDQRRKDFSYTSGFAPASPVFNRTNTGHQDVLDLCARFYADLTDLSLSSDGVKDSDMGILLAELGSTLDVCARRQDELHPGVLSLAHCKVPALHRNHTDSYEAMSSLPPSIAPENAFLLPMVARWLKPPLSYYTMVSSKAVAVLERLARWPSPLARHEQFPLPPSVQTPTGSFVIDDLLALGQDLINYHDLCAQDSTPMDTVASVMDLLLKSYLTRPWRTGHRVVSMSNIAATDRGMLRCRLGWEAVVGRLGSRFVFGDYHWQYTLEELDKVFPAPPVTPPESARARKEYLDRRGREPWAASVRTPPGWFSDMHTDFAGLAQAIVHFEGEKLWLLWPATAKNLSWWGLQHPQPWIGHPSRLLEALDSLEGLEIMHVSDPCAFIVPPFCIHAVIAFAGSSHTCVSFAHAAHWATAQAGLEFCKGLVRNPMYPANSAVELVEKVEHEAPLWEKVMGKKSQASAYLAAWKRDTAAIYVRHKNRNVSSV</sequence>
<reference evidence="1 2" key="1">
    <citation type="journal article" date="2024" name="J Genomics">
        <title>Draft genome sequencing and assembly of Favolaschia claudopus CIRM-BRFM 2984 isolated from oak limbs.</title>
        <authorList>
            <person name="Navarro D."/>
            <person name="Drula E."/>
            <person name="Chaduli D."/>
            <person name="Cazenave R."/>
            <person name="Ahrendt S."/>
            <person name="Wang J."/>
            <person name="Lipzen A."/>
            <person name="Daum C."/>
            <person name="Barry K."/>
            <person name="Grigoriev I.V."/>
            <person name="Favel A."/>
            <person name="Rosso M.N."/>
            <person name="Martin F."/>
        </authorList>
    </citation>
    <scope>NUCLEOTIDE SEQUENCE [LARGE SCALE GENOMIC DNA]</scope>
    <source>
        <strain evidence="1 2">CIRM-BRFM 2984</strain>
    </source>
</reference>
<dbReference type="AlphaFoldDB" id="A0AAV9Z0A8"/>
<evidence type="ECO:0008006" key="3">
    <source>
        <dbReference type="Google" id="ProtNLM"/>
    </source>
</evidence>
<evidence type="ECO:0000313" key="2">
    <source>
        <dbReference type="Proteomes" id="UP001362999"/>
    </source>
</evidence>
<comment type="caution">
    <text evidence="1">The sequence shown here is derived from an EMBL/GenBank/DDBJ whole genome shotgun (WGS) entry which is preliminary data.</text>
</comment>
<keyword evidence="2" id="KW-1185">Reference proteome</keyword>
<gene>
    <name evidence="1" type="ORF">R3P38DRAFT_3152506</name>
</gene>
<dbReference type="EMBL" id="JAWWNJ010000258">
    <property type="protein sequence ID" value="KAK6966709.1"/>
    <property type="molecule type" value="Genomic_DNA"/>
</dbReference>
<organism evidence="1 2">
    <name type="scientific">Favolaschia claudopus</name>
    <dbReference type="NCBI Taxonomy" id="2862362"/>
    <lineage>
        <taxon>Eukaryota</taxon>
        <taxon>Fungi</taxon>
        <taxon>Dikarya</taxon>
        <taxon>Basidiomycota</taxon>
        <taxon>Agaricomycotina</taxon>
        <taxon>Agaricomycetes</taxon>
        <taxon>Agaricomycetidae</taxon>
        <taxon>Agaricales</taxon>
        <taxon>Marasmiineae</taxon>
        <taxon>Mycenaceae</taxon>
        <taxon>Favolaschia</taxon>
    </lineage>
</organism>
<evidence type="ECO:0000313" key="1">
    <source>
        <dbReference type="EMBL" id="KAK6966709.1"/>
    </source>
</evidence>
<dbReference type="Proteomes" id="UP001362999">
    <property type="component" value="Unassembled WGS sequence"/>
</dbReference>
<proteinExistence type="predicted"/>
<protein>
    <recommendedName>
        <fullName evidence="3">JmjC domain-containing protein</fullName>
    </recommendedName>
</protein>